<protein>
    <submittedName>
        <fullName evidence="1">Uncharacterized protein</fullName>
    </submittedName>
</protein>
<name>A0A2Z4GF00_9BACT</name>
<organism evidence="1 2">
    <name type="scientific">Arcticibacterium luteifluviistationis</name>
    <dbReference type="NCBI Taxonomy" id="1784714"/>
    <lineage>
        <taxon>Bacteria</taxon>
        <taxon>Pseudomonadati</taxon>
        <taxon>Bacteroidota</taxon>
        <taxon>Cytophagia</taxon>
        <taxon>Cytophagales</taxon>
        <taxon>Leadbetterellaceae</taxon>
        <taxon>Arcticibacterium</taxon>
    </lineage>
</organism>
<dbReference type="AlphaFoldDB" id="A0A2Z4GF00"/>
<reference evidence="1 2" key="1">
    <citation type="submission" date="2018-05" db="EMBL/GenBank/DDBJ databases">
        <title>Complete genome sequence of Arcticibacterium luteifluviistationis SM1504T, a cytophagaceae bacterium isolated from Arctic surface seawater.</title>
        <authorList>
            <person name="Li Y."/>
            <person name="Qin Q.-L."/>
        </authorList>
    </citation>
    <scope>NUCLEOTIDE SEQUENCE [LARGE SCALE GENOMIC DNA]</scope>
    <source>
        <strain evidence="1 2">SM1504</strain>
    </source>
</reference>
<evidence type="ECO:0000313" key="1">
    <source>
        <dbReference type="EMBL" id="AWV99615.1"/>
    </source>
</evidence>
<keyword evidence="2" id="KW-1185">Reference proteome</keyword>
<dbReference type="EMBL" id="CP029480">
    <property type="protein sequence ID" value="AWV99615.1"/>
    <property type="molecule type" value="Genomic_DNA"/>
</dbReference>
<sequence length="263" mass="29592">MKFRFLTVVVLLTFLTSVNAQKRIGVLRVQGYSSSLKMYKNLALAGISTQGMVSKIVDFYSSNPAFITIDRQNLQLINDEMELQKSEDFMDGYVVSQSKKEGLDYIVASKYDIAESVLTIGIFDVQESKNIGSVSRKLDANFWGVKNMDLQLLVLLLDLNAKSFDEQIPVLRATKFKKDKAKELLVAAGKNLNVREGYLFEIYENVEEKVGAKVLQRQNVIGLAQVISVEDDNFCTMEVEEGEESIMKSLNDKTAVFGRLIID</sequence>
<gene>
    <name evidence="1" type="ORF">DJ013_16125</name>
</gene>
<dbReference type="Proteomes" id="UP000249873">
    <property type="component" value="Chromosome"/>
</dbReference>
<accession>A0A2Z4GF00</accession>
<evidence type="ECO:0000313" key="2">
    <source>
        <dbReference type="Proteomes" id="UP000249873"/>
    </source>
</evidence>
<dbReference type="RefSeq" id="WP_111372983.1">
    <property type="nucleotide sequence ID" value="NZ_CP029480.1"/>
</dbReference>
<dbReference type="KEGG" id="als:DJ013_16125"/>
<dbReference type="OrthoDB" id="1423488at2"/>
<proteinExistence type="predicted"/>